<reference evidence="1 2" key="1">
    <citation type="submission" date="2016-09" db="EMBL/GenBank/DDBJ databases">
        <title>Couchioplanes caeruleus draft genome sequence.</title>
        <authorList>
            <person name="Sheehan J."/>
            <person name="Caffrey P."/>
        </authorList>
    </citation>
    <scope>NUCLEOTIDE SEQUENCE [LARGE SCALE GENOMIC DNA]</scope>
    <source>
        <strain evidence="1 2">DSM 43634</strain>
    </source>
</reference>
<dbReference type="Proteomes" id="UP000182486">
    <property type="component" value="Unassembled WGS sequence"/>
</dbReference>
<comment type="caution">
    <text evidence="1">The sequence shown here is derived from an EMBL/GenBank/DDBJ whole genome shotgun (WGS) entry which is preliminary data.</text>
</comment>
<accession>A0A1K0FFT8</accession>
<protein>
    <submittedName>
        <fullName evidence="1">Uncharacterized protein</fullName>
    </submittedName>
</protein>
<organism evidence="1 2">
    <name type="scientific">Couchioplanes caeruleus subsp. caeruleus</name>
    <dbReference type="NCBI Taxonomy" id="56427"/>
    <lineage>
        <taxon>Bacteria</taxon>
        <taxon>Bacillati</taxon>
        <taxon>Actinomycetota</taxon>
        <taxon>Actinomycetes</taxon>
        <taxon>Micromonosporales</taxon>
        <taxon>Micromonosporaceae</taxon>
        <taxon>Couchioplanes</taxon>
    </lineage>
</organism>
<dbReference type="RefSeq" id="WP_071807819.1">
    <property type="nucleotide sequence ID" value="NZ_MEIA01000289.1"/>
</dbReference>
<dbReference type="AlphaFoldDB" id="A0A1K0FFT8"/>
<keyword evidence="2" id="KW-1185">Reference proteome</keyword>
<evidence type="ECO:0000313" key="2">
    <source>
        <dbReference type="Proteomes" id="UP000182486"/>
    </source>
</evidence>
<name>A0A1K0FFT8_9ACTN</name>
<dbReference type="EMBL" id="MEIA01000289">
    <property type="protein sequence ID" value="OJF11677.1"/>
    <property type="molecule type" value="Genomic_DNA"/>
</dbReference>
<proteinExistence type="predicted"/>
<sequence length="240" mass="26672">MTERRVDVLVVRWYERHRGAPAIVPRWLEAAREHLPEAVPRRFGHTEPLRGRFDRVGDEGLARAYGEADTLLGLDGTPPVYHASFGAAGALPRGPVQSHTLDAVLGADDERVRRFALALTHPGTVYVSASIARGKILDGAMLVGPAERPEEPYLAPMGDWLGLPPRPPEWCWFGPAYTRLVRRQVEGREVAGGLLRTGGPWARESLHARLSEIDPERKHAPRTPRGLRRSALRFMLDAAR</sequence>
<evidence type="ECO:0000313" key="1">
    <source>
        <dbReference type="EMBL" id="OJF11677.1"/>
    </source>
</evidence>
<gene>
    <name evidence="1" type="ORF">BG844_24940</name>
</gene>